<dbReference type="Pfam" id="PF07730">
    <property type="entry name" value="HisKA_3"/>
    <property type="match status" value="1"/>
</dbReference>
<keyword evidence="4" id="KW-0812">Transmembrane</keyword>
<keyword evidence="4" id="KW-1133">Transmembrane helix</keyword>
<keyword evidence="4" id="KW-0472">Membrane</keyword>
<dbReference type="GO" id="GO:0016020">
    <property type="term" value="C:membrane"/>
    <property type="evidence" value="ECO:0007669"/>
    <property type="project" value="InterPro"/>
</dbReference>
<evidence type="ECO:0000259" key="5">
    <source>
        <dbReference type="Pfam" id="PF07730"/>
    </source>
</evidence>
<dbReference type="Gene3D" id="1.20.5.1930">
    <property type="match status" value="1"/>
</dbReference>
<comment type="caution">
    <text evidence="6">The sequence shown here is derived from an EMBL/GenBank/DDBJ whole genome shotgun (WGS) entry which is preliminary data.</text>
</comment>
<dbReference type="SUPFAM" id="SSF55874">
    <property type="entry name" value="ATPase domain of HSP90 chaperone/DNA topoisomerase II/histidine kinase"/>
    <property type="match status" value="1"/>
</dbReference>
<feature type="transmembrane region" description="Helical" evidence="4">
    <location>
        <begin position="23"/>
        <end position="42"/>
    </location>
</feature>
<dbReference type="InterPro" id="IPR050482">
    <property type="entry name" value="Sensor_HK_TwoCompSys"/>
</dbReference>
<evidence type="ECO:0000313" key="6">
    <source>
        <dbReference type="EMBL" id="TCO58229.1"/>
    </source>
</evidence>
<feature type="transmembrane region" description="Helical" evidence="4">
    <location>
        <begin position="147"/>
        <end position="165"/>
    </location>
</feature>
<dbReference type="EMBL" id="SLWS01000005">
    <property type="protein sequence ID" value="TCO58229.1"/>
    <property type="molecule type" value="Genomic_DNA"/>
</dbReference>
<dbReference type="InterPro" id="IPR011712">
    <property type="entry name" value="Sig_transdc_His_kin_sub3_dim/P"/>
</dbReference>
<evidence type="ECO:0000256" key="1">
    <source>
        <dbReference type="ARBA" id="ARBA00022679"/>
    </source>
</evidence>
<dbReference type="GO" id="GO:0046983">
    <property type="term" value="F:protein dimerization activity"/>
    <property type="evidence" value="ECO:0007669"/>
    <property type="project" value="InterPro"/>
</dbReference>
<feature type="transmembrane region" description="Helical" evidence="4">
    <location>
        <begin position="48"/>
        <end position="70"/>
    </location>
</feature>
<protein>
    <submittedName>
        <fullName evidence="6">Two-component system sensor histidine kinase DesK</fullName>
    </submittedName>
</protein>
<dbReference type="PANTHER" id="PTHR24421:SF63">
    <property type="entry name" value="SENSOR HISTIDINE KINASE DESK"/>
    <property type="match status" value="1"/>
</dbReference>
<dbReference type="Proteomes" id="UP000295680">
    <property type="component" value="Unassembled WGS sequence"/>
</dbReference>
<accession>A0A4R2JNG7</accession>
<dbReference type="AlphaFoldDB" id="A0A4R2JNG7"/>
<gene>
    <name evidence="6" type="ORF">EV192_105294</name>
</gene>
<evidence type="ECO:0000256" key="3">
    <source>
        <dbReference type="ARBA" id="ARBA00023012"/>
    </source>
</evidence>
<dbReference type="Gene3D" id="3.30.565.10">
    <property type="entry name" value="Histidine kinase-like ATPase, C-terminal domain"/>
    <property type="match status" value="1"/>
</dbReference>
<sequence>MTGVTVDDDLTDDRLQMMWNRRLWSRFVLMYVGMGASTAIYLTNRPPVWQAVPVLLAALVTAVLGMRTTFELPIPWLRRLPFWPSYIALVLLSVALPAVAGSEWSFNAAWAGAATGWIGGRWVVVRLAAIGAVIGLIAWVQHSDAAVVVWVALTSVVVGFFTSQARDQIDIFSELQDSRRERARLAVAEERDRIARDLHDLVGHSLSVIAVKTELARRLVAADPERAENELADIDTVVRRALSEVRQAVTNYRQPTLAGELASARRAAASAGIDCRVQAPESWNLPMPVDGALAWTVREGVTNVLRHSRAANCRIQLSIVDSSAELRIADDGAGPDEPDSRGNGLVGLAERVQALGGSMSSGAGPNGGFVVHVQVPA</sequence>
<keyword evidence="7" id="KW-1185">Reference proteome</keyword>
<evidence type="ECO:0000256" key="2">
    <source>
        <dbReference type="ARBA" id="ARBA00022777"/>
    </source>
</evidence>
<dbReference type="CDD" id="cd16917">
    <property type="entry name" value="HATPase_UhpB-NarQ-NarX-like"/>
    <property type="match status" value="1"/>
</dbReference>
<evidence type="ECO:0000313" key="7">
    <source>
        <dbReference type="Proteomes" id="UP000295680"/>
    </source>
</evidence>
<evidence type="ECO:0000256" key="4">
    <source>
        <dbReference type="SAM" id="Phobius"/>
    </source>
</evidence>
<organism evidence="6 7">
    <name type="scientific">Actinocrispum wychmicini</name>
    <dbReference type="NCBI Taxonomy" id="1213861"/>
    <lineage>
        <taxon>Bacteria</taxon>
        <taxon>Bacillati</taxon>
        <taxon>Actinomycetota</taxon>
        <taxon>Actinomycetes</taxon>
        <taxon>Pseudonocardiales</taxon>
        <taxon>Pseudonocardiaceae</taxon>
        <taxon>Actinocrispum</taxon>
    </lineage>
</organism>
<dbReference type="GO" id="GO:0000155">
    <property type="term" value="F:phosphorelay sensor kinase activity"/>
    <property type="evidence" value="ECO:0007669"/>
    <property type="project" value="InterPro"/>
</dbReference>
<keyword evidence="2 6" id="KW-0418">Kinase</keyword>
<keyword evidence="1" id="KW-0808">Transferase</keyword>
<reference evidence="6 7" key="1">
    <citation type="submission" date="2019-03" db="EMBL/GenBank/DDBJ databases">
        <title>Genomic Encyclopedia of Type Strains, Phase IV (KMG-IV): sequencing the most valuable type-strain genomes for metagenomic binning, comparative biology and taxonomic classification.</title>
        <authorList>
            <person name="Goeker M."/>
        </authorList>
    </citation>
    <scope>NUCLEOTIDE SEQUENCE [LARGE SCALE GENOMIC DNA]</scope>
    <source>
        <strain evidence="6 7">DSM 45934</strain>
    </source>
</reference>
<dbReference type="PANTHER" id="PTHR24421">
    <property type="entry name" value="NITRATE/NITRITE SENSOR PROTEIN NARX-RELATED"/>
    <property type="match status" value="1"/>
</dbReference>
<name>A0A4R2JNG7_9PSEU</name>
<feature type="domain" description="Signal transduction histidine kinase subgroup 3 dimerisation and phosphoacceptor" evidence="5">
    <location>
        <begin position="190"/>
        <end position="256"/>
    </location>
</feature>
<keyword evidence="3" id="KW-0902">Two-component regulatory system</keyword>
<proteinExistence type="predicted"/>
<feature type="transmembrane region" description="Helical" evidence="4">
    <location>
        <begin position="120"/>
        <end position="140"/>
    </location>
</feature>
<dbReference type="InterPro" id="IPR036890">
    <property type="entry name" value="HATPase_C_sf"/>
</dbReference>
<feature type="transmembrane region" description="Helical" evidence="4">
    <location>
        <begin position="82"/>
        <end position="100"/>
    </location>
</feature>